<protein>
    <recommendedName>
        <fullName evidence="4">DUF3618 domain-containing protein</fullName>
    </recommendedName>
</protein>
<evidence type="ECO:0000256" key="1">
    <source>
        <dbReference type="SAM" id="MobiDB-lite"/>
    </source>
</evidence>
<accession>A0A418SBK0</accession>
<dbReference type="Pfam" id="PF12277">
    <property type="entry name" value="DUF3618"/>
    <property type="match status" value="1"/>
</dbReference>
<sequence>MSDTRTPAEIERDLEHERAELQTTVRALETTFSPDSILRSITDNVSQHGGEFGRSTLDAARANPLALGVAAAGLGWLMFGKGPSADKLADKANAVRTPSKPDTTDTDSRYGPNGSSAFSEPRGPVPVGEVGAKPQGLSTSQKARAKWYQTRNHVQDGVKSASDTAGAARDSATRAGIRVRDRSKEFAAQLSEGTERMSTEARERVIAARERAILAAEDLGRRGQNAHDRARSAGRDGAAKATDFFEQNPLVAGALALAAGALVAGSLPRTQFEDDHFGEQSDRLYDEAEELFEQERAKAERVAGAALDEARTVGEELREDVEAAGRELKDAADSKSSGDGTAADAVVDRAEDAVRRISEKARDKASEENVG</sequence>
<name>A0A418SBK0_9RHOB</name>
<feature type="region of interest" description="Disordered" evidence="1">
    <location>
        <begin position="155"/>
        <end position="175"/>
    </location>
</feature>
<gene>
    <name evidence="2" type="ORF">PSAL_037630</name>
</gene>
<dbReference type="Proteomes" id="UP000283786">
    <property type="component" value="Plasmid p111"/>
</dbReference>
<feature type="compositionally biased region" description="Basic and acidic residues" evidence="1">
    <location>
        <begin position="271"/>
        <end position="286"/>
    </location>
</feature>
<proteinExistence type="predicted"/>
<dbReference type="InterPro" id="IPR022062">
    <property type="entry name" value="DUF3618"/>
</dbReference>
<evidence type="ECO:0000313" key="3">
    <source>
        <dbReference type="Proteomes" id="UP000283786"/>
    </source>
</evidence>
<dbReference type="EMBL" id="CP060438">
    <property type="protein sequence ID" value="QPM92499.1"/>
    <property type="molecule type" value="Genomic_DNA"/>
</dbReference>
<evidence type="ECO:0008006" key="4">
    <source>
        <dbReference type="Google" id="ProtNLM"/>
    </source>
</evidence>
<feature type="region of interest" description="Disordered" evidence="1">
    <location>
        <begin position="91"/>
        <end position="125"/>
    </location>
</feature>
<reference evidence="2 3" key="1">
    <citation type="submission" date="2020-08" db="EMBL/GenBank/DDBJ databases">
        <title>Genome sequence of Rhodobacteraceae bacterium Lw-13e.</title>
        <authorList>
            <person name="Poehlein A."/>
            <person name="Wolter L."/>
            <person name="Daniel R."/>
            <person name="Brinkhoff T."/>
        </authorList>
    </citation>
    <scope>NUCLEOTIDE SEQUENCE [LARGE SCALE GENOMIC DNA]</scope>
    <source>
        <strain evidence="2 3">Lw-13e</strain>
        <plasmid evidence="2 3">p111</plasmid>
    </source>
</reference>
<feature type="region of interest" description="Disordered" evidence="1">
    <location>
        <begin position="302"/>
        <end position="349"/>
    </location>
</feature>
<feature type="compositionally biased region" description="Basic and acidic residues" evidence="1">
    <location>
        <begin position="308"/>
        <end position="333"/>
    </location>
</feature>
<geneLocation type="plasmid" evidence="2 3">
    <name>p111</name>
</geneLocation>
<dbReference type="OrthoDB" id="7471221at2"/>
<dbReference type="RefSeq" id="WP_119840838.1">
    <property type="nucleotide sequence ID" value="NZ_CP060438.1"/>
</dbReference>
<organism evidence="2 3">
    <name type="scientific">Pseudooceanicola algae</name>
    <dbReference type="NCBI Taxonomy" id="1537215"/>
    <lineage>
        <taxon>Bacteria</taxon>
        <taxon>Pseudomonadati</taxon>
        <taxon>Pseudomonadota</taxon>
        <taxon>Alphaproteobacteria</taxon>
        <taxon>Rhodobacterales</taxon>
        <taxon>Paracoccaceae</taxon>
        <taxon>Pseudooceanicola</taxon>
    </lineage>
</organism>
<keyword evidence="3" id="KW-1185">Reference proteome</keyword>
<keyword evidence="2" id="KW-0614">Plasmid</keyword>
<dbReference type="AlphaFoldDB" id="A0A418SBK0"/>
<feature type="region of interest" description="Disordered" evidence="1">
    <location>
        <begin position="271"/>
        <end position="290"/>
    </location>
</feature>
<evidence type="ECO:0000313" key="2">
    <source>
        <dbReference type="EMBL" id="QPM92499.1"/>
    </source>
</evidence>
<dbReference type="KEGG" id="palw:PSAL_037630"/>